<evidence type="ECO:0000256" key="3">
    <source>
        <dbReference type="ARBA" id="ARBA00023136"/>
    </source>
</evidence>
<feature type="transmembrane region" description="Helical" evidence="4">
    <location>
        <begin position="167"/>
        <end position="188"/>
    </location>
</feature>
<feature type="domain" description="Major facilitator superfamily (MFS) profile" evidence="5">
    <location>
        <begin position="26"/>
        <end position="445"/>
    </location>
</feature>
<sequence length="447" mass="49304">MLKNKKLNYMDVPFKPSRMPFFYGWIILILGIIGVTMSIPGQTMGVSVFTDDLINVLRISRVQLSLAYLVGTIASALILTPAGKLLDKAGSRNMGSIVTFLLGMQLILMSNLEEVLNFLNGGSGAGQFIISFSVIAVSFFLIRFLGQGMLTLISRNMVMMWFDKYRGLANAILGIFTSFIFSLAPRILNGMIEDVEWDGTWFRLGIIIMTAGAALYWLLSRNNPSKCGMEPDGNLHLAERKVRPAGHPRKDFTLEQARKTLPFWAFGLTLCLSSLFVTAFTFHVVSIFETAGMTRTQAVDMFLPASFIAVIINFSVSMISDYIKLRYILIAQASGLLITMFSVTRLAPGPSLVLFIVGYGVITGLFNISTTVVWPRYYGTEHLGAITGMIMGLIVTGSAIGPYLFSIVFRTTGSYSAAAFICFAIMAVLFVLAFFVRRPVHPDFKAD</sequence>
<dbReference type="PANTHER" id="PTHR11360">
    <property type="entry name" value="MONOCARBOXYLATE TRANSPORTER"/>
    <property type="match status" value="1"/>
</dbReference>
<accession>A0AAJ1MKT9</accession>
<keyword evidence="3 4" id="KW-0472">Membrane</keyword>
<feature type="transmembrane region" description="Helical" evidence="4">
    <location>
        <begin position="21"/>
        <end position="42"/>
    </location>
</feature>
<dbReference type="AlphaFoldDB" id="A0AAJ1MKT9"/>
<evidence type="ECO:0000313" key="7">
    <source>
        <dbReference type="Proteomes" id="UP001221217"/>
    </source>
</evidence>
<reference evidence="6 7" key="1">
    <citation type="submission" date="2022-12" db="EMBL/GenBank/DDBJ databases">
        <title>Metagenome assembled genome from gulf of manar.</title>
        <authorList>
            <person name="Kohli P."/>
            <person name="Pk S."/>
            <person name="Venkata Ramana C."/>
            <person name="Sasikala C."/>
        </authorList>
    </citation>
    <scope>NUCLEOTIDE SEQUENCE [LARGE SCALE GENOMIC DNA]</scope>
    <source>
        <strain evidence="6">JB008</strain>
    </source>
</reference>
<gene>
    <name evidence="6" type="ORF">PQJ61_10335</name>
</gene>
<dbReference type="InterPro" id="IPR036259">
    <property type="entry name" value="MFS_trans_sf"/>
</dbReference>
<feature type="transmembrane region" description="Helical" evidence="4">
    <location>
        <begin position="386"/>
        <end position="409"/>
    </location>
</feature>
<dbReference type="InterPro" id="IPR050327">
    <property type="entry name" value="Proton-linked_MCT"/>
</dbReference>
<feature type="transmembrane region" description="Helical" evidence="4">
    <location>
        <begin position="263"/>
        <end position="282"/>
    </location>
</feature>
<evidence type="ECO:0000256" key="2">
    <source>
        <dbReference type="ARBA" id="ARBA00022989"/>
    </source>
</evidence>
<feature type="transmembrane region" description="Helical" evidence="4">
    <location>
        <begin position="62"/>
        <end position="82"/>
    </location>
</feature>
<dbReference type="SUPFAM" id="SSF103473">
    <property type="entry name" value="MFS general substrate transporter"/>
    <property type="match status" value="1"/>
</dbReference>
<evidence type="ECO:0000256" key="1">
    <source>
        <dbReference type="ARBA" id="ARBA00022692"/>
    </source>
</evidence>
<feature type="transmembrane region" description="Helical" evidence="4">
    <location>
        <begin position="353"/>
        <end position="374"/>
    </location>
</feature>
<feature type="transmembrane region" description="Helical" evidence="4">
    <location>
        <begin position="94"/>
        <end position="112"/>
    </location>
</feature>
<dbReference type="PANTHER" id="PTHR11360:SF308">
    <property type="entry name" value="BLL3089 PROTEIN"/>
    <property type="match status" value="1"/>
</dbReference>
<dbReference type="InterPro" id="IPR020846">
    <property type="entry name" value="MFS_dom"/>
</dbReference>
<evidence type="ECO:0000313" key="6">
    <source>
        <dbReference type="EMBL" id="MDC7227146.1"/>
    </source>
</evidence>
<feature type="transmembrane region" description="Helical" evidence="4">
    <location>
        <begin position="415"/>
        <end position="436"/>
    </location>
</feature>
<dbReference type="Proteomes" id="UP001221217">
    <property type="component" value="Unassembled WGS sequence"/>
</dbReference>
<dbReference type="EMBL" id="JAQQAL010000022">
    <property type="protein sequence ID" value="MDC7227146.1"/>
    <property type="molecule type" value="Genomic_DNA"/>
</dbReference>
<organism evidence="6 7">
    <name type="scientific">Candidatus Thalassospirochaeta sargassi</name>
    <dbReference type="NCBI Taxonomy" id="3119039"/>
    <lineage>
        <taxon>Bacteria</taxon>
        <taxon>Pseudomonadati</taxon>
        <taxon>Spirochaetota</taxon>
        <taxon>Spirochaetia</taxon>
        <taxon>Spirochaetales</taxon>
        <taxon>Spirochaetaceae</taxon>
        <taxon>Candidatus Thalassospirochaeta</taxon>
    </lineage>
</organism>
<comment type="caution">
    <text evidence="6">The sequence shown here is derived from an EMBL/GenBank/DDBJ whole genome shotgun (WGS) entry which is preliminary data.</text>
</comment>
<feature type="transmembrane region" description="Helical" evidence="4">
    <location>
        <begin position="302"/>
        <end position="320"/>
    </location>
</feature>
<feature type="transmembrane region" description="Helical" evidence="4">
    <location>
        <begin position="200"/>
        <end position="219"/>
    </location>
</feature>
<dbReference type="Gene3D" id="1.20.1250.20">
    <property type="entry name" value="MFS general substrate transporter like domains"/>
    <property type="match status" value="2"/>
</dbReference>
<keyword evidence="2 4" id="KW-1133">Transmembrane helix</keyword>
<dbReference type="Pfam" id="PF07690">
    <property type="entry name" value="MFS_1"/>
    <property type="match status" value="1"/>
</dbReference>
<keyword evidence="1 4" id="KW-0812">Transmembrane</keyword>
<evidence type="ECO:0000259" key="5">
    <source>
        <dbReference type="PROSITE" id="PS50850"/>
    </source>
</evidence>
<proteinExistence type="predicted"/>
<protein>
    <submittedName>
        <fullName evidence="6">MFS transporter</fullName>
    </submittedName>
</protein>
<dbReference type="PROSITE" id="PS50850">
    <property type="entry name" value="MFS"/>
    <property type="match status" value="1"/>
</dbReference>
<feature type="transmembrane region" description="Helical" evidence="4">
    <location>
        <begin position="327"/>
        <end position="347"/>
    </location>
</feature>
<dbReference type="GO" id="GO:0022857">
    <property type="term" value="F:transmembrane transporter activity"/>
    <property type="evidence" value="ECO:0007669"/>
    <property type="project" value="InterPro"/>
</dbReference>
<evidence type="ECO:0000256" key="4">
    <source>
        <dbReference type="SAM" id="Phobius"/>
    </source>
</evidence>
<name>A0AAJ1MKT9_9SPIO</name>
<feature type="transmembrane region" description="Helical" evidence="4">
    <location>
        <begin position="124"/>
        <end position="146"/>
    </location>
</feature>
<dbReference type="InterPro" id="IPR011701">
    <property type="entry name" value="MFS"/>
</dbReference>